<evidence type="ECO:0000313" key="3">
    <source>
        <dbReference type="Proteomes" id="UP000287519"/>
    </source>
</evidence>
<dbReference type="SUPFAM" id="SSF160935">
    <property type="entry name" value="VPA0735-like"/>
    <property type="match status" value="1"/>
</dbReference>
<feature type="domain" description="DUF1214" evidence="1">
    <location>
        <begin position="3"/>
        <end position="43"/>
    </location>
</feature>
<gene>
    <name evidence="2" type="ORF">Rhow_002965</name>
</gene>
<organism evidence="2 3">
    <name type="scientific">Rhodococcus wratislaviensis</name>
    <name type="common">Tsukamurella wratislaviensis</name>
    <dbReference type="NCBI Taxonomy" id="44752"/>
    <lineage>
        <taxon>Bacteria</taxon>
        <taxon>Bacillati</taxon>
        <taxon>Actinomycetota</taxon>
        <taxon>Actinomycetes</taxon>
        <taxon>Mycobacteriales</taxon>
        <taxon>Nocardiaceae</taxon>
        <taxon>Rhodococcus</taxon>
    </lineage>
</organism>
<keyword evidence="3" id="KW-1185">Reference proteome</keyword>
<reference evidence="2 3" key="1">
    <citation type="submission" date="2018-11" db="EMBL/GenBank/DDBJ databases">
        <title>Microbial catabolism of amino acid.</title>
        <authorList>
            <person name="Hibi M."/>
            <person name="Ogawa J."/>
        </authorList>
    </citation>
    <scope>NUCLEOTIDE SEQUENCE [LARGE SCALE GENOMIC DNA]</scope>
    <source>
        <strain evidence="2 3">C31-06</strain>
    </source>
</reference>
<proteinExistence type="predicted"/>
<dbReference type="EMBL" id="BHYM01000027">
    <property type="protein sequence ID" value="GCE39441.1"/>
    <property type="molecule type" value="Genomic_DNA"/>
</dbReference>
<name>A0A402C767_RHOWR</name>
<dbReference type="Proteomes" id="UP000287519">
    <property type="component" value="Unassembled WGS sequence"/>
</dbReference>
<dbReference type="PANTHER" id="PTHR36509:SF2">
    <property type="entry name" value="BLL3101 PROTEIN"/>
    <property type="match status" value="1"/>
</dbReference>
<dbReference type="InterPro" id="IPR010621">
    <property type="entry name" value="DUF1214"/>
</dbReference>
<dbReference type="Gene3D" id="2.60.120.1600">
    <property type="match status" value="1"/>
</dbReference>
<accession>A0A402C767</accession>
<evidence type="ECO:0000313" key="2">
    <source>
        <dbReference type="EMBL" id="GCE39441.1"/>
    </source>
</evidence>
<dbReference type="PANTHER" id="PTHR36509">
    <property type="entry name" value="BLL3101 PROTEIN"/>
    <property type="match status" value="1"/>
</dbReference>
<comment type="caution">
    <text evidence="2">The sequence shown here is derived from an EMBL/GenBank/DDBJ whole genome shotgun (WGS) entry which is preliminary data.</text>
</comment>
<dbReference type="RefSeq" id="WP_225858089.1">
    <property type="nucleotide sequence ID" value="NZ_BHYM01000027.1"/>
</dbReference>
<sequence>MFHDGTLTLYLSHQEPSGLAAQANWLPEPDGEFYLIIRAYVPDRTILDDSYRFPDVIRKQ</sequence>
<evidence type="ECO:0000259" key="1">
    <source>
        <dbReference type="Pfam" id="PF06742"/>
    </source>
</evidence>
<protein>
    <recommendedName>
        <fullName evidence="1">DUF1214 domain-containing protein</fullName>
    </recommendedName>
</protein>
<dbReference type="Pfam" id="PF06742">
    <property type="entry name" value="DUF1214"/>
    <property type="match status" value="1"/>
</dbReference>
<dbReference type="AlphaFoldDB" id="A0A402C767"/>